<organism evidence="4 5">
    <name type="scientific">Alternaria alternata</name>
    <name type="common">Alternaria rot fungus</name>
    <name type="synonym">Torula alternata</name>
    <dbReference type="NCBI Taxonomy" id="5599"/>
    <lineage>
        <taxon>Eukaryota</taxon>
        <taxon>Fungi</taxon>
        <taxon>Dikarya</taxon>
        <taxon>Ascomycota</taxon>
        <taxon>Pezizomycotina</taxon>
        <taxon>Dothideomycetes</taxon>
        <taxon>Pleosporomycetidae</taxon>
        <taxon>Pleosporales</taxon>
        <taxon>Pleosporineae</taxon>
        <taxon>Pleosporaceae</taxon>
        <taxon>Alternaria</taxon>
        <taxon>Alternaria sect. Alternaria</taxon>
        <taxon>Alternaria alternata complex</taxon>
    </lineage>
</organism>
<dbReference type="Gene3D" id="3.40.50.720">
    <property type="entry name" value="NAD(P)-binding Rossmann-like Domain"/>
    <property type="match status" value="1"/>
</dbReference>
<keyword evidence="1" id="KW-0521">NADP</keyword>
<dbReference type="InterPro" id="IPR036291">
    <property type="entry name" value="NAD(P)-bd_dom_sf"/>
</dbReference>
<dbReference type="Pfam" id="PF05368">
    <property type="entry name" value="NmrA"/>
    <property type="match status" value="1"/>
</dbReference>
<dbReference type="InterPro" id="IPR045312">
    <property type="entry name" value="PCBER-like"/>
</dbReference>
<feature type="domain" description="NmrA-like" evidence="3">
    <location>
        <begin position="4"/>
        <end position="141"/>
    </location>
</feature>
<protein>
    <submittedName>
        <fullName evidence="4">Isoflavone reductase family protein</fullName>
    </submittedName>
</protein>
<dbReference type="AlphaFoldDB" id="A0A177DCA5"/>
<evidence type="ECO:0000313" key="5">
    <source>
        <dbReference type="Proteomes" id="UP000077248"/>
    </source>
</evidence>
<dbReference type="InterPro" id="IPR051609">
    <property type="entry name" value="NmrA/Isoflavone_reductase-like"/>
</dbReference>
<keyword evidence="5" id="KW-1185">Reference proteome</keyword>
<dbReference type="PANTHER" id="PTHR47706:SF10">
    <property type="entry name" value="NMRA-LIKE DOMAIN-CONTAINING PROTEIN"/>
    <property type="match status" value="1"/>
</dbReference>
<dbReference type="SUPFAM" id="SSF51735">
    <property type="entry name" value="NAD(P)-binding Rossmann-fold domains"/>
    <property type="match status" value="1"/>
</dbReference>
<dbReference type="EMBL" id="KV441489">
    <property type="protein sequence ID" value="OAG16479.1"/>
    <property type="molecule type" value="Genomic_DNA"/>
</dbReference>
<dbReference type="Proteomes" id="UP000077248">
    <property type="component" value="Unassembled WGS sequence"/>
</dbReference>
<evidence type="ECO:0000313" key="4">
    <source>
        <dbReference type="EMBL" id="OAG16479.1"/>
    </source>
</evidence>
<dbReference type="OMA" id="LYWTPLP"/>
<dbReference type="KEGG" id="aalt:CC77DRAFT_377794"/>
<keyword evidence="2" id="KW-0560">Oxidoreductase</keyword>
<gene>
    <name evidence="4" type="ORF">CC77DRAFT_377794</name>
</gene>
<sequence>MELKHVAILGAGGNVGNTVITELLKDGARFTITAITRSTSSYTPPSTAITHRTVDYTSFSSLQAAFQGQDAVVNCVTGGATHYEPSKLVIDAAVAAGVKFFFANEFVGDITRKEFTRLPEAFVGSKCRIREYLEELGREKKMAWSSLNGGPFFDMWLMKGPAGFDIPNQHARIYGTGNEPLYWTPLSTIGLAAGNMLRNPLPIVNRPILICPFPHLTQNMLLRTLEKLLDTSFSVEHVNVEKIHRHALVVLENWKEGGEQEAGKAQMGKAVKGLAISNQFYGGEDDVKHLGQVVQNEVVGVKTMQVEDAVRDALEHYGKECQVVQGMFNVEACDI</sequence>
<dbReference type="GeneID" id="29117019"/>
<dbReference type="VEuPathDB" id="FungiDB:CC77DRAFT_377794"/>
<proteinExistence type="predicted"/>
<dbReference type="PANTHER" id="PTHR47706">
    <property type="entry name" value="NMRA-LIKE FAMILY PROTEIN"/>
    <property type="match status" value="1"/>
</dbReference>
<evidence type="ECO:0000256" key="1">
    <source>
        <dbReference type="ARBA" id="ARBA00022857"/>
    </source>
</evidence>
<reference evidence="4 5" key="1">
    <citation type="submission" date="2016-05" db="EMBL/GenBank/DDBJ databases">
        <title>Comparative analysis of secretome profiles of manganese(II)-oxidizing ascomycete fungi.</title>
        <authorList>
            <consortium name="DOE Joint Genome Institute"/>
            <person name="Zeiner C.A."/>
            <person name="Purvine S.O."/>
            <person name="Zink E.M."/>
            <person name="Wu S."/>
            <person name="Pasa-Tolic L."/>
            <person name="Chaput D.L."/>
            <person name="Haridas S."/>
            <person name="Grigoriev I.V."/>
            <person name="Santelli C.M."/>
            <person name="Hansel C.M."/>
        </authorList>
    </citation>
    <scope>NUCLEOTIDE SEQUENCE [LARGE SCALE GENOMIC DNA]</scope>
    <source>
        <strain evidence="4 5">SRC1lrK2f</strain>
    </source>
</reference>
<evidence type="ECO:0000256" key="2">
    <source>
        <dbReference type="ARBA" id="ARBA00023002"/>
    </source>
</evidence>
<dbReference type="InterPro" id="IPR008030">
    <property type="entry name" value="NmrA-like"/>
</dbReference>
<name>A0A177DCA5_ALTAL</name>
<evidence type="ECO:0000259" key="3">
    <source>
        <dbReference type="Pfam" id="PF05368"/>
    </source>
</evidence>
<dbReference type="CDD" id="cd05259">
    <property type="entry name" value="PCBER_SDR_a"/>
    <property type="match status" value="1"/>
</dbReference>
<accession>A0A177DCA5</accession>
<dbReference type="RefSeq" id="XP_018381900.1">
    <property type="nucleotide sequence ID" value="XM_018531425.1"/>
</dbReference>
<dbReference type="GO" id="GO:0016491">
    <property type="term" value="F:oxidoreductase activity"/>
    <property type="evidence" value="ECO:0007669"/>
    <property type="project" value="UniProtKB-KW"/>
</dbReference>